<dbReference type="Pfam" id="PF13432">
    <property type="entry name" value="TPR_16"/>
    <property type="match status" value="1"/>
</dbReference>
<keyword evidence="4" id="KW-1185">Reference proteome</keyword>
<accession>I6YU14</accession>
<dbReference type="KEGG" id="mro:MROS_0780"/>
<protein>
    <recommendedName>
        <fullName evidence="5">Tetratricopeptide repeat protein</fullName>
    </recommendedName>
</protein>
<dbReference type="AlphaFoldDB" id="I6YU14"/>
<dbReference type="InterPro" id="IPR011990">
    <property type="entry name" value="TPR-like_helical_dom_sf"/>
</dbReference>
<dbReference type="InterPro" id="IPR019734">
    <property type="entry name" value="TPR_rpt"/>
</dbReference>
<dbReference type="PROSITE" id="PS50005">
    <property type="entry name" value="TPR"/>
    <property type="match status" value="1"/>
</dbReference>
<dbReference type="Proteomes" id="UP000009011">
    <property type="component" value="Chromosome"/>
</dbReference>
<dbReference type="Pfam" id="PF13431">
    <property type="entry name" value="TPR_17"/>
    <property type="match status" value="1"/>
</dbReference>
<evidence type="ECO:0000313" key="4">
    <source>
        <dbReference type="Proteomes" id="UP000009011"/>
    </source>
</evidence>
<evidence type="ECO:0008006" key="5">
    <source>
        <dbReference type="Google" id="ProtNLM"/>
    </source>
</evidence>
<feature type="chain" id="PRO_5003706843" description="Tetratricopeptide repeat protein" evidence="2">
    <location>
        <begin position="23"/>
        <end position="378"/>
    </location>
</feature>
<feature type="repeat" description="TPR" evidence="1">
    <location>
        <begin position="54"/>
        <end position="87"/>
    </location>
</feature>
<dbReference type="EMBL" id="CP003557">
    <property type="protein sequence ID" value="AFN74022.1"/>
    <property type="molecule type" value="Genomic_DNA"/>
</dbReference>
<dbReference type="SMART" id="SM00028">
    <property type="entry name" value="TPR"/>
    <property type="match status" value="7"/>
</dbReference>
<dbReference type="Gene3D" id="1.25.40.10">
    <property type="entry name" value="Tetratricopeptide repeat domain"/>
    <property type="match status" value="1"/>
</dbReference>
<dbReference type="OrthoDB" id="6480168at2"/>
<dbReference type="PANTHER" id="PTHR12558:SF13">
    <property type="entry name" value="CELL DIVISION CYCLE PROTEIN 27 HOMOLOG"/>
    <property type="match status" value="1"/>
</dbReference>
<reference evidence="3 4" key="1">
    <citation type="journal article" date="2013" name="PLoS ONE">
        <title>Genomic analysis of Melioribacter roseus, facultatively anaerobic organotrophic bacterium representing a novel deep lineage within Bacteriodetes/Chlorobi group.</title>
        <authorList>
            <person name="Kadnikov V.V."/>
            <person name="Mardanov A.V."/>
            <person name="Podosokorskaya O.A."/>
            <person name="Gavrilov S.N."/>
            <person name="Kublanov I.V."/>
            <person name="Beletsky A.V."/>
            <person name="Bonch-Osmolovskaya E.A."/>
            <person name="Ravin N.V."/>
        </authorList>
    </citation>
    <scope>NUCLEOTIDE SEQUENCE [LARGE SCALE GENOMIC DNA]</scope>
    <source>
        <strain evidence="4">JCM 17771 / P3M-2</strain>
    </source>
</reference>
<dbReference type="HOGENOM" id="CLU_731173_0_0_10"/>
<organism evidence="3 4">
    <name type="scientific">Melioribacter roseus (strain DSM 23840 / JCM 17771 / VKM B-2668 / P3M-2)</name>
    <dbReference type="NCBI Taxonomy" id="1191523"/>
    <lineage>
        <taxon>Bacteria</taxon>
        <taxon>Pseudomonadati</taxon>
        <taxon>Ignavibacteriota</taxon>
        <taxon>Ignavibacteria</taxon>
        <taxon>Ignavibacteriales</taxon>
        <taxon>Melioribacteraceae</taxon>
        <taxon>Melioribacter</taxon>
    </lineage>
</organism>
<dbReference type="Pfam" id="PF14559">
    <property type="entry name" value="TPR_19"/>
    <property type="match status" value="1"/>
</dbReference>
<dbReference type="SUPFAM" id="SSF48452">
    <property type="entry name" value="TPR-like"/>
    <property type="match status" value="1"/>
</dbReference>
<evidence type="ECO:0000256" key="1">
    <source>
        <dbReference type="PROSITE-ProRule" id="PRU00339"/>
    </source>
</evidence>
<dbReference type="PATRIC" id="fig|1191523.3.peg.820"/>
<dbReference type="STRING" id="1191523.MROS_0780"/>
<feature type="signal peptide" evidence="2">
    <location>
        <begin position="1"/>
        <end position="22"/>
    </location>
</feature>
<keyword evidence="1" id="KW-0802">TPR repeat</keyword>
<dbReference type="PANTHER" id="PTHR12558">
    <property type="entry name" value="CELL DIVISION CYCLE 16,23,27"/>
    <property type="match status" value="1"/>
</dbReference>
<proteinExistence type="predicted"/>
<dbReference type="RefSeq" id="WP_014855458.1">
    <property type="nucleotide sequence ID" value="NC_018178.1"/>
</dbReference>
<dbReference type="eggNOG" id="COG0457">
    <property type="taxonomic scope" value="Bacteria"/>
</dbReference>
<gene>
    <name evidence="3" type="ordered locus">MROS_0780</name>
</gene>
<name>I6YU14_MELRP</name>
<keyword evidence="2" id="KW-0732">Signal</keyword>
<sequence>MKACLNIAFIFALLAYSVFTYAQIRPDSANSSTSVNDSLLFNTNNSAARPKENDSIYVQSGNFFFEKNMYREAAEQYYAAYRLNPENKPLKFRLAETYYLLNDFKAAKELFEELQYETEDNAIIPEYLGQIAIAERDYPSIKKYFNRILEIDSTNMDALNTLGALAMFNDDNYTAEVLLRKSVEFHPRNINGLYNLGTLYLLNNRFNQAEEYLLKAYFIDSLDSKITYTLGLLYIGLERYIKAERFLNISLSLLQNNPDAWIALYITQKKLNKLKDARNAIEKIEELFPDNAHINLLKADYYYSTNDLNEAIYYAEKEIKNNPEQIIGYQILSTLYRLAGNPEKAGYYKNIINNKPRLLDSIAVPIINYLDIALIITN</sequence>
<evidence type="ECO:0000313" key="3">
    <source>
        <dbReference type="EMBL" id="AFN74022.1"/>
    </source>
</evidence>
<evidence type="ECO:0000256" key="2">
    <source>
        <dbReference type="SAM" id="SignalP"/>
    </source>
</evidence>